<proteinExistence type="predicted"/>
<dbReference type="EnsemblPlants" id="TraesCS7B02G305400.1">
    <property type="protein sequence ID" value="TraesCS7B02G305400.1.cds1"/>
    <property type="gene ID" value="TraesCS7B02G305400"/>
</dbReference>
<dbReference type="Gramene" id="TraesCS7B02G305400.1">
    <property type="protein sequence ID" value="TraesCS7B02G305400.1.cds1"/>
    <property type="gene ID" value="TraesCS7B02G305400"/>
</dbReference>
<dbReference type="STRING" id="4565.A0A3B6SH55"/>
<dbReference type="Gramene" id="TraesCS7B03G0819400.1">
    <property type="protein sequence ID" value="TraesCS7B03G0819400.1.CDS1"/>
    <property type="gene ID" value="TraesCS7B03G0819400"/>
</dbReference>
<name>A0A3B6SH55_WHEAT</name>
<accession>A0A3B6SH55</accession>
<keyword evidence="3" id="KW-1185">Reference proteome</keyword>
<evidence type="ECO:0000259" key="1">
    <source>
        <dbReference type="Pfam" id="PF08387"/>
    </source>
</evidence>
<dbReference type="OMA" id="KASRSCQ"/>
<protein>
    <recommendedName>
        <fullName evidence="1">FBD domain-containing protein</fullName>
    </recommendedName>
</protein>
<dbReference type="Pfam" id="PF08387">
    <property type="entry name" value="FBD"/>
    <property type="match status" value="1"/>
</dbReference>
<dbReference type="Proteomes" id="UP000019116">
    <property type="component" value="Chromosome 7B"/>
</dbReference>
<sequence>MTFREFKGDRGEVGFLEYVFQSARALEMVAIFMANPSSTPFSEDEAFVKAQYSARNMKSKSCQKCIIGSSHPAGRDAWSLKIGADFNFEDPFTVTTVEEEAS</sequence>
<organism evidence="2">
    <name type="scientific">Triticum aestivum</name>
    <name type="common">Wheat</name>
    <dbReference type="NCBI Taxonomy" id="4565"/>
    <lineage>
        <taxon>Eukaryota</taxon>
        <taxon>Viridiplantae</taxon>
        <taxon>Streptophyta</taxon>
        <taxon>Embryophyta</taxon>
        <taxon>Tracheophyta</taxon>
        <taxon>Spermatophyta</taxon>
        <taxon>Magnoliopsida</taxon>
        <taxon>Liliopsida</taxon>
        <taxon>Poales</taxon>
        <taxon>Poaceae</taxon>
        <taxon>BOP clade</taxon>
        <taxon>Pooideae</taxon>
        <taxon>Triticodae</taxon>
        <taxon>Triticeae</taxon>
        <taxon>Triticinae</taxon>
        <taxon>Triticum</taxon>
    </lineage>
</organism>
<dbReference type="Gramene" id="TraesROB_scaffold_090455_01G000200.1">
    <property type="protein sequence ID" value="TraesROB_scaffold_090455_01G000200.1"/>
    <property type="gene ID" value="TraesROB_scaffold_090455_01G000200"/>
</dbReference>
<reference evidence="2" key="2">
    <citation type="submission" date="2018-10" db="UniProtKB">
        <authorList>
            <consortium name="EnsemblPlants"/>
        </authorList>
    </citation>
    <scope>IDENTIFICATION</scope>
</reference>
<feature type="domain" description="FBD" evidence="1">
    <location>
        <begin position="2"/>
        <end position="31"/>
    </location>
</feature>
<reference evidence="2" key="1">
    <citation type="submission" date="2018-08" db="EMBL/GenBank/DDBJ databases">
        <authorList>
            <person name="Rossello M."/>
        </authorList>
    </citation>
    <scope>NUCLEOTIDE SEQUENCE [LARGE SCALE GENOMIC DNA]</scope>
    <source>
        <strain evidence="2">cv. Chinese Spring</strain>
    </source>
</reference>
<dbReference type="InterPro" id="IPR006566">
    <property type="entry name" value="FBD"/>
</dbReference>
<dbReference type="Gramene" id="TraesCAD_scaffold_116421_01G000100.1">
    <property type="protein sequence ID" value="TraesCAD_scaffold_116421_01G000100.1"/>
    <property type="gene ID" value="TraesCAD_scaffold_116421_01G000100"/>
</dbReference>
<dbReference type="OrthoDB" id="624443at2759"/>
<dbReference type="AlphaFoldDB" id="A0A3B6SH55"/>
<evidence type="ECO:0000313" key="3">
    <source>
        <dbReference type="Proteomes" id="UP000019116"/>
    </source>
</evidence>
<evidence type="ECO:0000313" key="2">
    <source>
        <dbReference type="EnsemblPlants" id="TraesCS7B02G305400.1.cds1"/>
    </source>
</evidence>